<evidence type="ECO:0000313" key="2">
    <source>
        <dbReference type="Proteomes" id="UP000799423"/>
    </source>
</evidence>
<name>A0A6A7ATP3_9PLEO</name>
<protein>
    <submittedName>
        <fullName evidence="1">Uncharacterized protein</fullName>
    </submittedName>
</protein>
<gene>
    <name evidence="1" type="ORF">T440DRAFT_265533</name>
</gene>
<organism evidence="1 2">
    <name type="scientific">Plenodomus tracheiphilus IPT5</name>
    <dbReference type="NCBI Taxonomy" id="1408161"/>
    <lineage>
        <taxon>Eukaryota</taxon>
        <taxon>Fungi</taxon>
        <taxon>Dikarya</taxon>
        <taxon>Ascomycota</taxon>
        <taxon>Pezizomycotina</taxon>
        <taxon>Dothideomycetes</taxon>
        <taxon>Pleosporomycetidae</taxon>
        <taxon>Pleosporales</taxon>
        <taxon>Pleosporineae</taxon>
        <taxon>Leptosphaeriaceae</taxon>
        <taxon>Plenodomus</taxon>
    </lineage>
</organism>
<reference evidence="1" key="1">
    <citation type="submission" date="2020-01" db="EMBL/GenBank/DDBJ databases">
        <authorList>
            <consortium name="DOE Joint Genome Institute"/>
            <person name="Haridas S."/>
            <person name="Albert R."/>
            <person name="Binder M."/>
            <person name="Bloem J."/>
            <person name="Labutti K."/>
            <person name="Salamov A."/>
            <person name="Andreopoulos B."/>
            <person name="Baker S.E."/>
            <person name="Barry K."/>
            <person name="Bills G."/>
            <person name="Bluhm B.H."/>
            <person name="Cannon C."/>
            <person name="Castanera R."/>
            <person name="Culley D.E."/>
            <person name="Daum C."/>
            <person name="Ezra D."/>
            <person name="Gonzalez J.B."/>
            <person name="Henrissat B."/>
            <person name="Kuo A."/>
            <person name="Liang C."/>
            <person name="Lipzen A."/>
            <person name="Lutzoni F."/>
            <person name="Magnuson J."/>
            <person name="Mondo S."/>
            <person name="Nolan M."/>
            <person name="Ohm R."/>
            <person name="Pangilinan J."/>
            <person name="Park H.-J."/>
            <person name="Ramirez L."/>
            <person name="Alfaro M."/>
            <person name="Sun H."/>
            <person name="Tritt A."/>
            <person name="Yoshinaga Y."/>
            <person name="Zwiers L.-H."/>
            <person name="Turgeon B.G."/>
            <person name="Goodwin S.B."/>
            <person name="Spatafora J.W."/>
            <person name="Crous P.W."/>
            <person name="Grigoriev I.V."/>
        </authorList>
    </citation>
    <scope>NUCLEOTIDE SEQUENCE</scope>
    <source>
        <strain evidence="1">IPT5</strain>
    </source>
</reference>
<dbReference type="EMBL" id="MU006346">
    <property type="protein sequence ID" value="KAF2845485.1"/>
    <property type="molecule type" value="Genomic_DNA"/>
</dbReference>
<accession>A0A6A7ATP3</accession>
<sequence>MPVQRKREDINEVPLEPMFQDALLEVTSISRKEDPQTFLNRFGDELPHLCIVRYSLPIRDADGNLQDSGVGLCRSETILQAFVMLLPDVDIHSLHLSTKQYVRFIEICNQNPGWFGNYIDGIPGEEMWRCSFSENLRTAYERSEENEARNANPGTFIKREG</sequence>
<evidence type="ECO:0000313" key="1">
    <source>
        <dbReference type="EMBL" id="KAF2845485.1"/>
    </source>
</evidence>
<dbReference type="Proteomes" id="UP000799423">
    <property type="component" value="Unassembled WGS sequence"/>
</dbReference>
<proteinExistence type="predicted"/>
<keyword evidence="2" id="KW-1185">Reference proteome</keyword>
<dbReference type="AlphaFoldDB" id="A0A6A7ATP3"/>